<feature type="signal peptide" evidence="1">
    <location>
        <begin position="1"/>
        <end position="18"/>
    </location>
</feature>
<protein>
    <recommendedName>
        <fullName evidence="4">Extracellular membrane protein CFEM domain-containing protein</fullName>
    </recommendedName>
</protein>
<dbReference type="EMBL" id="ML976979">
    <property type="protein sequence ID" value="KAF1962293.1"/>
    <property type="molecule type" value="Genomic_DNA"/>
</dbReference>
<feature type="non-terminal residue" evidence="2">
    <location>
        <position position="106"/>
    </location>
</feature>
<proteinExistence type="predicted"/>
<evidence type="ECO:0000256" key="1">
    <source>
        <dbReference type="SAM" id="SignalP"/>
    </source>
</evidence>
<sequence>MLLQNVFITLVLSAIGLAQEIDDGDIPGQCIEVCASTIRAAQNCTHIDLITDDEDEGVDLQCICISPNANTEIPMCEACIRQFGEEGGDSDISNLLRSCGFATTTF</sequence>
<keyword evidence="1" id="KW-0732">Signal</keyword>
<accession>A0A6A5UAV6</accession>
<evidence type="ECO:0000313" key="3">
    <source>
        <dbReference type="Proteomes" id="UP000800035"/>
    </source>
</evidence>
<gene>
    <name evidence="2" type="ORF">CC80DRAFT_570114</name>
</gene>
<evidence type="ECO:0000313" key="2">
    <source>
        <dbReference type="EMBL" id="KAF1962293.1"/>
    </source>
</evidence>
<organism evidence="2 3">
    <name type="scientific">Byssothecium circinans</name>
    <dbReference type="NCBI Taxonomy" id="147558"/>
    <lineage>
        <taxon>Eukaryota</taxon>
        <taxon>Fungi</taxon>
        <taxon>Dikarya</taxon>
        <taxon>Ascomycota</taxon>
        <taxon>Pezizomycotina</taxon>
        <taxon>Dothideomycetes</taxon>
        <taxon>Pleosporomycetidae</taxon>
        <taxon>Pleosporales</taxon>
        <taxon>Massarineae</taxon>
        <taxon>Massarinaceae</taxon>
        <taxon>Byssothecium</taxon>
    </lineage>
</organism>
<dbReference type="OrthoDB" id="4843554at2759"/>
<dbReference type="Proteomes" id="UP000800035">
    <property type="component" value="Unassembled WGS sequence"/>
</dbReference>
<dbReference type="AlphaFoldDB" id="A0A6A5UAV6"/>
<reference evidence="2" key="1">
    <citation type="journal article" date="2020" name="Stud. Mycol.">
        <title>101 Dothideomycetes genomes: a test case for predicting lifestyles and emergence of pathogens.</title>
        <authorList>
            <person name="Haridas S."/>
            <person name="Albert R."/>
            <person name="Binder M."/>
            <person name="Bloem J."/>
            <person name="Labutti K."/>
            <person name="Salamov A."/>
            <person name="Andreopoulos B."/>
            <person name="Baker S."/>
            <person name="Barry K."/>
            <person name="Bills G."/>
            <person name="Bluhm B."/>
            <person name="Cannon C."/>
            <person name="Castanera R."/>
            <person name="Culley D."/>
            <person name="Daum C."/>
            <person name="Ezra D."/>
            <person name="Gonzalez J."/>
            <person name="Henrissat B."/>
            <person name="Kuo A."/>
            <person name="Liang C."/>
            <person name="Lipzen A."/>
            <person name="Lutzoni F."/>
            <person name="Magnuson J."/>
            <person name="Mondo S."/>
            <person name="Nolan M."/>
            <person name="Ohm R."/>
            <person name="Pangilinan J."/>
            <person name="Park H.-J."/>
            <person name="Ramirez L."/>
            <person name="Alfaro M."/>
            <person name="Sun H."/>
            <person name="Tritt A."/>
            <person name="Yoshinaga Y."/>
            <person name="Zwiers L.-H."/>
            <person name="Turgeon B."/>
            <person name="Goodwin S."/>
            <person name="Spatafora J."/>
            <person name="Crous P."/>
            <person name="Grigoriev I."/>
        </authorList>
    </citation>
    <scope>NUCLEOTIDE SEQUENCE</scope>
    <source>
        <strain evidence="2">CBS 675.92</strain>
    </source>
</reference>
<evidence type="ECO:0008006" key="4">
    <source>
        <dbReference type="Google" id="ProtNLM"/>
    </source>
</evidence>
<name>A0A6A5UAV6_9PLEO</name>
<feature type="chain" id="PRO_5025401823" description="Extracellular membrane protein CFEM domain-containing protein" evidence="1">
    <location>
        <begin position="19"/>
        <end position="106"/>
    </location>
</feature>
<keyword evidence="3" id="KW-1185">Reference proteome</keyword>